<sequence length="64" mass="7410">MATEMKRFMVSIPRELEQKLMILKQRRFFGVSWSEMSRELIEIGADKLIGENNPQPASESNRPG</sequence>
<protein>
    <submittedName>
        <fullName evidence="1">CopG family transcriptional regulator</fullName>
    </submittedName>
</protein>
<gene>
    <name evidence="1" type="ORF">KKP3000_001478</name>
</gene>
<keyword evidence="2" id="KW-1185">Reference proteome</keyword>
<dbReference type="RefSeq" id="WP_275475858.1">
    <property type="nucleotide sequence ID" value="NZ_CP162940.1"/>
</dbReference>
<proteinExistence type="predicted"/>
<organism evidence="1 2">
    <name type="scientific">Alicyclobacillus fastidiosus</name>
    <dbReference type="NCBI Taxonomy" id="392011"/>
    <lineage>
        <taxon>Bacteria</taxon>
        <taxon>Bacillati</taxon>
        <taxon>Bacillota</taxon>
        <taxon>Bacilli</taxon>
        <taxon>Bacillales</taxon>
        <taxon>Alicyclobacillaceae</taxon>
        <taxon>Alicyclobacillus</taxon>
    </lineage>
</organism>
<accession>A0ABV5A9V6</accession>
<evidence type="ECO:0000313" key="1">
    <source>
        <dbReference type="EMBL" id="MFB5189038.1"/>
    </source>
</evidence>
<name>A0ABV5A9V6_9BACL</name>
<dbReference type="Proteomes" id="UP001579974">
    <property type="component" value="Unassembled WGS sequence"/>
</dbReference>
<reference evidence="1 2" key="1">
    <citation type="journal article" date="2024" name="Int. J. Mol. Sci.">
        <title>Exploration of Alicyclobacillus spp. Genome in Search of Antibiotic Resistance.</title>
        <authorList>
            <person name="Bucka-Kolendo J."/>
            <person name="Kiousi D.E."/>
            <person name="Dekowska A."/>
            <person name="Mikolajczuk-Szczyrba A."/>
            <person name="Karadedos D.M."/>
            <person name="Michael P."/>
            <person name="Galanis A."/>
            <person name="Sokolowska B."/>
        </authorList>
    </citation>
    <scope>NUCLEOTIDE SEQUENCE [LARGE SCALE GENOMIC DNA]</scope>
    <source>
        <strain evidence="1 2">KKP 3000</strain>
    </source>
</reference>
<dbReference type="EMBL" id="JBDXSU010000001">
    <property type="protein sequence ID" value="MFB5189038.1"/>
    <property type="molecule type" value="Genomic_DNA"/>
</dbReference>
<comment type="caution">
    <text evidence="1">The sequence shown here is derived from an EMBL/GenBank/DDBJ whole genome shotgun (WGS) entry which is preliminary data.</text>
</comment>
<evidence type="ECO:0000313" key="2">
    <source>
        <dbReference type="Proteomes" id="UP001579974"/>
    </source>
</evidence>